<comment type="caution">
    <text evidence="1">The sequence shown here is derived from an EMBL/GenBank/DDBJ whole genome shotgun (WGS) entry which is preliminary data.</text>
</comment>
<gene>
    <name evidence="1" type="ORF">F4820DRAFT_459404</name>
</gene>
<sequence>MSGASMFSSWYMGESEKGRRIDEAHDVFQEALTVFSSELSQDPEKTQWIVDSGHGNFESVLECVLQARDAYLTRKGDSKMRKALVGLSEKVYLYCGIMDILVSHHPEYVALVYGAMKFLLVGVHNHQNLLAQLCAGLSDIANILPRAELILQLYPTEKIKHIVQTETHASSITRPTELRYNDLLATISSLSRGMTETAWASSHAEQRDMHTAIIQQTHEQKRIQVILENLATELSGLKASVADKALKATAMIELRQQMSEVQLGQLIAHIAVVTLPDPIKAFRASLSLNKRQVRSLDGPQFWLEPKTQQWNRCSKSSLVMINGTRKVRHHLQYLCAKSIALLLETEIPVIWGLRALVDNGKTSNQVSTVDLLKYLISQAIRTNKTIHSDAALAPRIGAYIGAKTEEEWITVLLSVLQGIPLLYIILDLEVLSRSLQGPEQDFWPGAFLRLFSELSRRGTGTILRVALVSYGSLSQKSLSKECKDFMVNVGKTYQARIPTARQSVRHRTPPDVGDTQSFDLKAVTGNQRIQGTLKRSARRRRHQ</sequence>
<dbReference type="Proteomes" id="UP001497700">
    <property type="component" value="Unassembled WGS sequence"/>
</dbReference>
<evidence type="ECO:0000313" key="1">
    <source>
        <dbReference type="EMBL" id="KAI4863561.1"/>
    </source>
</evidence>
<keyword evidence="2" id="KW-1185">Reference proteome</keyword>
<name>A0ACB9YWW2_9PEZI</name>
<protein>
    <submittedName>
        <fullName evidence="1">Uncharacterized protein</fullName>
    </submittedName>
</protein>
<evidence type="ECO:0000313" key="2">
    <source>
        <dbReference type="Proteomes" id="UP001497700"/>
    </source>
</evidence>
<dbReference type="EMBL" id="MU393501">
    <property type="protein sequence ID" value="KAI4863561.1"/>
    <property type="molecule type" value="Genomic_DNA"/>
</dbReference>
<accession>A0ACB9YWW2</accession>
<reference evidence="1 2" key="1">
    <citation type="journal article" date="2022" name="New Phytol.">
        <title>Ecological generalism drives hyperdiversity of secondary metabolite gene clusters in xylarialean endophytes.</title>
        <authorList>
            <person name="Franco M.E.E."/>
            <person name="Wisecaver J.H."/>
            <person name="Arnold A.E."/>
            <person name="Ju Y.M."/>
            <person name="Slot J.C."/>
            <person name="Ahrendt S."/>
            <person name="Moore L.P."/>
            <person name="Eastman K.E."/>
            <person name="Scott K."/>
            <person name="Konkel Z."/>
            <person name="Mondo S.J."/>
            <person name="Kuo A."/>
            <person name="Hayes R.D."/>
            <person name="Haridas S."/>
            <person name="Andreopoulos B."/>
            <person name="Riley R."/>
            <person name="LaButti K."/>
            <person name="Pangilinan J."/>
            <person name="Lipzen A."/>
            <person name="Amirebrahimi M."/>
            <person name="Yan J."/>
            <person name="Adam C."/>
            <person name="Keymanesh K."/>
            <person name="Ng V."/>
            <person name="Louie K."/>
            <person name="Northen T."/>
            <person name="Drula E."/>
            <person name="Henrissat B."/>
            <person name="Hsieh H.M."/>
            <person name="Youens-Clark K."/>
            <person name="Lutzoni F."/>
            <person name="Miadlikowska J."/>
            <person name="Eastwood D.C."/>
            <person name="Hamelin R.C."/>
            <person name="Grigoriev I.V."/>
            <person name="U'Ren J.M."/>
        </authorList>
    </citation>
    <scope>NUCLEOTIDE SEQUENCE [LARGE SCALE GENOMIC DNA]</scope>
    <source>
        <strain evidence="1 2">CBS 119005</strain>
    </source>
</reference>
<proteinExistence type="predicted"/>
<organism evidence="1 2">
    <name type="scientific">Hypoxylon rubiginosum</name>
    <dbReference type="NCBI Taxonomy" id="110542"/>
    <lineage>
        <taxon>Eukaryota</taxon>
        <taxon>Fungi</taxon>
        <taxon>Dikarya</taxon>
        <taxon>Ascomycota</taxon>
        <taxon>Pezizomycotina</taxon>
        <taxon>Sordariomycetes</taxon>
        <taxon>Xylariomycetidae</taxon>
        <taxon>Xylariales</taxon>
        <taxon>Hypoxylaceae</taxon>
        <taxon>Hypoxylon</taxon>
    </lineage>
</organism>